<protein>
    <submittedName>
        <fullName evidence="1">Uncharacterized protein</fullName>
    </submittedName>
</protein>
<keyword evidence="2" id="KW-1185">Reference proteome</keyword>
<name>A0A182NY31_9DIPT</name>
<sequence length="13" mass="1597">MNLFSRRSSCHMK</sequence>
<reference evidence="2" key="1">
    <citation type="submission" date="2013-03" db="EMBL/GenBank/DDBJ databases">
        <title>The Genome Sequence of Anopheles dirus WRAIR2.</title>
        <authorList>
            <consortium name="The Broad Institute Genomics Platform"/>
            <person name="Neafsey D.E."/>
            <person name="Walton C."/>
            <person name="Walker B."/>
            <person name="Young S.K."/>
            <person name="Zeng Q."/>
            <person name="Gargeya S."/>
            <person name="Fitzgerald M."/>
            <person name="Haas B."/>
            <person name="Abouelleil A."/>
            <person name="Allen A.W."/>
            <person name="Alvarado L."/>
            <person name="Arachchi H.M."/>
            <person name="Berlin A.M."/>
            <person name="Chapman S.B."/>
            <person name="Gainer-Dewar J."/>
            <person name="Goldberg J."/>
            <person name="Griggs A."/>
            <person name="Gujja S."/>
            <person name="Hansen M."/>
            <person name="Howarth C."/>
            <person name="Imamovic A."/>
            <person name="Ireland A."/>
            <person name="Larimer J."/>
            <person name="McCowan C."/>
            <person name="Murphy C."/>
            <person name="Pearson M."/>
            <person name="Poon T.W."/>
            <person name="Priest M."/>
            <person name="Roberts A."/>
            <person name="Saif S."/>
            <person name="Shea T."/>
            <person name="Sisk P."/>
            <person name="Sykes S."/>
            <person name="Wortman J."/>
            <person name="Nusbaum C."/>
            <person name="Birren B."/>
        </authorList>
    </citation>
    <scope>NUCLEOTIDE SEQUENCE [LARGE SCALE GENOMIC DNA]</scope>
    <source>
        <strain evidence="2">WRAIR2</strain>
    </source>
</reference>
<dbReference type="Proteomes" id="UP000075884">
    <property type="component" value="Unassembled WGS sequence"/>
</dbReference>
<dbReference type="EnsemblMetazoa" id="ADIR014737-RB">
    <property type="protein sequence ID" value="ADIR014737-PB"/>
    <property type="gene ID" value="ADIR014737"/>
</dbReference>
<dbReference type="VEuPathDB" id="VectorBase:ADIR014737"/>
<evidence type="ECO:0000313" key="1">
    <source>
        <dbReference type="EnsemblMetazoa" id="ADIR014737-PB"/>
    </source>
</evidence>
<proteinExistence type="predicted"/>
<accession>A0A182NY31</accession>
<organism evidence="1 2">
    <name type="scientific">Anopheles dirus</name>
    <dbReference type="NCBI Taxonomy" id="7168"/>
    <lineage>
        <taxon>Eukaryota</taxon>
        <taxon>Metazoa</taxon>
        <taxon>Ecdysozoa</taxon>
        <taxon>Arthropoda</taxon>
        <taxon>Hexapoda</taxon>
        <taxon>Insecta</taxon>
        <taxon>Pterygota</taxon>
        <taxon>Neoptera</taxon>
        <taxon>Endopterygota</taxon>
        <taxon>Diptera</taxon>
        <taxon>Nematocera</taxon>
        <taxon>Culicoidea</taxon>
        <taxon>Culicidae</taxon>
        <taxon>Anophelinae</taxon>
        <taxon>Anopheles</taxon>
    </lineage>
</organism>
<reference evidence="1" key="2">
    <citation type="submission" date="2020-05" db="UniProtKB">
        <authorList>
            <consortium name="EnsemblMetazoa"/>
        </authorList>
    </citation>
    <scope>IDENTIFICATION</scope>
    <source>
        <strain evidence="1">WRAIR2</strain>
    </source>
</reference>
<evidence type="ECO:0000313" key="2">
    <source>
        <dbReference type="Proteomes" id="UP000075884"/>
    </source>
</evidence>